<dbReference type="PROSITE" id="PS51085">
    <property type="entry name" value="2FE2S_FER_2"/>
    <property type="match status" value="1"/>
</dbReference>
<sequence>MEKISKNRDNAALCQVTFLREGRTVQVSAGSTIMNAARSTGIFPDAPCGGQGTCGKCLVQLKTDGGETKTVLACQTKVWKNLTVDTQRLPQKHQILTNTSIRRVKFSPSSFPKDVKNPYLVAFDIGTTTIASYLIDGNSGKEICTAGMVNPQTAYGADVISRADYCMQHKNTELSSCIHQALDDLITALAEKQQISREQIVQLCLVGNTCMHHIFFDFPMDSLVLAPYRPYQKGLLQAKAADFGIQIHPQGQLFFLPVIAGFVGADTMGCLLALRPDLSRDITLLVDIGTNGEIVLGNREKLVCCSTAAGPAFEGAKIECGMRGAEGAIDHVNFSHGKFQISVIGNQQPTGICGSGLIDAVACLRKLGIIDEMGRLLARDEVQTLYGEELASHMTTQGNLTAFVFQKEYPSVYLTQKDIREVQLAKGAIAAGILLLEKHLGITHSQIDRVCIAGAFGTYMSPDSACAIGLLPSALQKKIVPVGNAAGEGAKIALLNKAEREYSQTLMNQLDFLELAMLSEFQDCFIDELEFPPTEP</sequence>
<evidence type="ECO:0000313" key="3">
    <source>
        <dbReference type="Proteomes" id="UP000250003"/>
    </source>
</evidence>
<dbReference type="Gene3D" id="3.10.20.30">
    <property type="match status" value="1"/>
</dbReference>
<organism evidence="2 3">
    <name type="scientific">Blautia argi</name>
    <dbReference type="NCBI Taxonomy" id="1912897"/>
    <lineage>
        <taxon>Bacteria</taxon>
        <taxon>Bacillati</taxon>
        <taxon>Bacillota</taxon>
        <taxon>Clostridia</taxon>
        <taxon>Lachnospirales</taxon>
        <taxon>Lachnospiraceae</taxon>
        <taxon>Blautia</taxon>
    </lineage>
</organism>
<gene>
    <name evidence="2" type="ORF">DQQ01_01780</name>
</gene>
<dbReference type="InterPro" id="IPR036010">
    <property type="entry name" value="2Fe-2S_ferredoxin-like_sf"/>
</dbReference>
<dbReference type="EMBL" id="CP030280">
    <property type="protein sequence ID" value="AWY97092.1"/>
    <property type="molecule type" value="Genomic_DNA"/>
</dbReference>
<dbReference type="InterPro" id="IPR012675">
    <property type="entry name" value="Beta-grasp_dom_sf"/>
</dbReference>
<dbReference type="RefSeq" id="WP_111917925.1">
    <property type="nucleotide sequence ID" value="NZ_CP030280.1"/>
</dbReference>
<dbReference type="Gene3D" id="3.30.420.480">
    <property type="entry name" value="Domain of unknown function (DUF4445)"/>
    <property type="match status" value="1"/>
</dbReference>
<dbReference type="InterPro" id="IPR052911">
    <property type="entry name" value="Corrinoid_activation_enz"/>
</dbReference>
<reference evidence="3" key="1">
    <citation type="submission" date="2018-06" db="EMBL/GenBank/DDBJ databases">
        <title>Description of Blautia argi sp. nov., a new anaerobic isolated from dog feces.</title>
        <authorList>
            <person name="Chang Y.-H."/>
            <person name="Paek J."/>
            <person name="Shin Y."/>
        </authorList>
    </citation>
    <scope>NUCLEOTIDE SEQUENCE [LARGE SCALE GENOMIC DNA]</scope>
    <source>
        <strain evidence="3">KCTC 15426</strain>
    </source>
</reference>
<evidence type="ECO:0000313" key="2">
    <source>
        <dbReference type="EMBL" id="AWY97092.1"/>
    </source>
</evidence>
<dbReference type="InterPro" id="IPR041414">
    <property type="entry name" value="Raco-like_middle"/>
</dbReference>
<dbReference type="KEGG" id="blau:DQQ01_01780"/>
<dbReference type="Proteomes" id="UP000250003">
    <property type="component" value="Chromosome"/>
</dbReference>
<dbReference type="PANTHER" id="PTHR42895">
    <property type="entry name" value="IRON-SULFUR CLUSTER-BINDING PROTEIN-RELATED"/>
    <property type="match status" value="1"/>
</dbReference>
<dbReference type="GO" id="GO:0051536">
    <property type="term" value="F:iron-sulfur cluster binding"/>
    <property type="evidence" value="ECO:0007669"/>
    <property type="project" value="InterPro"/>
</dbReference>
<dbReference type="Pfam" id="PF14574">
    <property type="entry name" value="RACo_C_ter"/>
    <property type="match status" value="1"/>
</dbReference>
<dbReference type="AlphaFoldDB" id="A0A2Z4U7S9"/>
<name>A0A2Z4U7S9_9FIRM</name>
<accession>A0A2Z4U7S9</accession>
<evidence type="ECO:0000259" key="1">
    <source>
        <dbReference type="PROSITE" id="PS51085"/>
    </source>
</evidence>
<dbReference type="OrthoDB" id="9810588at2"/>
<dbReference type="InterPro" id="IPR042259">
    <property type="entry name" value="Raco-like_middle_sf"/>
</dbReference>
<feature type="domain" description="2Fe-2S ferredoxin-type" evidence="1">
    <location>
        <begin position="14"/>
        <end position="90"/>
    </location>
</feature>
<dbReference type="CDD" id="cd00207">
    <property type="entry name" value="fer2"/>
    <property type="match status" value="1"/>
</dbReference>
<dbReference type="Pfam" id="PF17651">
    <property type="entry name" value="Raco_middle"/>
    <property type="match status" value="1"/>
</dbReference>
<dbReference type="InterPro" id="IPR001041">
    <property type="entry name" value="2Fe-2S_ferredoxin-type"/>
</dbReference>
<dbReference type="SUPFAM" id="SSF54292">
    <property type="entry name" value="2Fe-2S ferredoxin-like"/>
    <property type="match status" value="1"/>
</dbReference>
<dbReference type="Pfam" id="PF13510">
    <property type="entry name" value="Fer2_4"/>
    <property type="match status" value="1"/>
</dbReference>
<proteinExistence type="predicted"/>
<dbReference type="PANTHER" id="PTHR42895:SF1">
    <property type="entry name" value="IRON-SULFUR CLUSTER PROTEIN"/>
    <property type="match status" value="1"/>
</dbReference>
<protein>
    <submittedName>
        <fullName evidence="2">(Fe-S)-binding protein</fullName>
    </submittedName>
</protein>
<dbReference type="InterPro" id="IPR027980">
    <property type="entry name" value="RACo_C"/>
</dbReference>
<keyword evidence="3" id="KW-1185">Reference proteome</keyword>